<dbReference type="PANTHER" id="PTHR21581">
    <property type="entry name" value="D-ALANYL-D-ALANINE CARBOXYPEPTIDASE"/>
    <property type="match status" value="1"/>
</dbReference>
<keyword evidence="4" id="KW-0133">Cell shape</keyword>
<accession>A0ABP9CCL8</accession>
<evidence type="ECO:0000256" key="5">
    <source>
        <dbReference type="ARBA" id="ARBA00022984"/>
    </source>
</evidence>
<dbReference type="EMBL" id="BAABKQ010000001">
    <property type="protein sequence ID" value="GAA4808125.1"/>
    <property type="molecule type" value="Genomic_DNA"/>
</dbReference>
<feature type="chain" id="PRO_5046768024" description="Peptidase S11 D-alanyl-D-alanine carboxypeptidase A N-terminal domain-containing protein" evidence="10">
    <location>
        <begin position="48"/>
        <end position="505"/>
    </location>
</feature>
<evidence type="ECO:0000256" key="4">
    <source>
        <dbReference type="ARBA" id="ARBA00022960"/>
    </source>
</evidence>
<feature type="signal peptide" evidence="10">
    <location>
        <begin position="1"/>
        <end position="47"/>
    </location>
</feature>
<evidence type="ECO:0000259" key="11">
    <source>
        <dbReference type="Pfam" id="PF00768"/>
    </source>
</evidence>
<keyword evidence="6" id="KW-0961">Cell wall biogenesis/degradation</keyword>
<organism evidence="12 13">
    <name type="scientific">Tomitella cavernea</name>
    <dbReference type="NCBI Taxonomy" id="1387982"/>
    <lineage>
        <taxon>Bacteria</taxon>
        <taxon>Bacillati</taxon>
        <taxon>Actinomycetota</taxon>
        <taxon>Actinomycetes</taxon>
        <taxon>Mycobacteriales</taxon>
        <taxon>Tomitella</taxon>
    </lineage>
</organism>
<dbReference type="PANTHER" id="PTHR21581:SF33">
    <property type="entry name" value="D-ALANYL-D-ALANINE CARBOXYPEPTIDASE DACB"/>
    <property type="match status" value="1"/>
</dbReference>
<dbReference type="Pfam" id="PF00768">
    <property type="entry name" value="Peptidase_S11"/>
    <property type="match status" value="1"/>
</dbReference>
<feature type="region of interest" description="Disordered" evidence="8">
    <location>
        <begin position="442"/>
        <end position="474"/>
    </location>
</feature>
<evidence type="ECO:0000256" key="10">
    <source>
        <dbReference type="SAM" id="SignalP"/>
    </source>
</evidence>
<dbReference type="Gene3D" id="3.40.710.10">
    <property type="entry name" value="DD-peptidase/beta-lactamase superfamily"/>
    <property type="match status" value="1"/>
</dbReference>
<evidence type="ECO:0000313" key="12">
    <source>
        <dbReference type="EMBL" id="GAA4808125.1"/>
    </source>
</evidence>
<dbReference type="SUPFAM" id="SSF56601">
    <property type="entry name" value="beta-lactamase/transpeptidase-like"/>
    <property type="match status" value="1"/>
</dbReference>
<dbReference type="InterPro" id="IPR001967">
    <property type="entry name" value="Peptidase_S11_N"/>
</dbReference>
<evidence type="ECO:0000256" key="8">
    <source>
        <dbReference type="SAM" id="MobiDB-lite"/>
    </source>
</evidence>
<dbReference type="PRINTS" id="PR00725">
    <property type="entry name" value="DADACBPTASE1"/>
</dbReference>
<name>A0ABP9CCL8_9ACTN</name>
<evidence type="ECO:0000313" key="13">
    <source>
        <dbReference type="Proteomes" id="UP001500839"/>
    </source>
</evidence>
<evidence type="ECO:0000256" key="6">
    <source>
        <dbReference type="ARBA" id="ARBA00023316"/>
    </source>
</evidence>
<reference evidence="13" key="1">
    <citation type="journal article" date="2019" name="Int. J. Syst. Evol. Microbiol.">
        <title>The Global Catalogue of Microorganisms (GCM) 10K type strain sequencing project: providing services to taxonomists for standard genome sequencing and annotation.</title>
        <authorList>
            <consortium name="The Broad Institute Genomics Platform"/>
            <consortium name="The Broad Institute Genome Sequencing Center for Infectious Disease"/>
            <person name="Wu L."/>
            <person name="Ma J."/>
        </authorList>
    </citation>
    <scope>NUCLEOTIDE SEQUENCE [LARGE SCALE GENOMIC DNA]</scope>
    <source>
        <strain evidence="13">JCM 18542</strain>
    </source>
</reference>
<keyword evidence="3" id="KW-0378">Hydrolase</keyword>
<keyword evidence="9" id="KW-1133">Transmembrane helix</keyword>
<evidence type="ECO:0000256" key="3">
    <source>
        <dbReference type="ARBA" id="ARBA00022801"/>
    </source>
</evidence>
<evidence type="ECO:0000256" key="9">
    <source>
        <dbReference type="SAM" id="Phobius"/>
    </source>
</evidence>
<comment type="similarity">
    <text evidence="1 7">Belongs to the peptidase S11 family.</text>
</comment>
<evidence type="ECO:0000256" key="2">
    <source>
        <dbReference type="ARBA" id="ARBA00022729"/>
    </source>
</evidence>
<sequence>MTLRAAAPVRPRMRRRAAAALLCAAAVALTPAAATVAAGALPSAATAAAEPVFTTPETDDCPHRQSPPPPIDSSEVPEPGETAPPPLPVPDDPVGGPRLDACGSVQPTATPPLPDGISASGWVLADLDTGEVLAAKDPHGRHRPASTIKILLATLALQKLDLDTVLTATEDAANVEGSRVGVGPGGEYTVHMLLRGLMMNSGNDAAQVLADRMGGTDATTAAMNTLSRHLGALDTRTPTPSGLDGPGMSTSAYDLALIFRDAMRDPVFADLISHGPIEFPGYPKSQAQIDEERAAAQARIAAGVEPIRVGSTDPDAVTAALAEAEPDATTGLPPVVVGPDGAPVILPDNPGFAIANDNPLLSLYPGALGGKTGYTDDAGQTFIGAAERDGRRLVVTLLDGTRTPSDPWQQAAALLDYGFRLPPAKAVGALVEPGTVGLGGAADTDGTAANSPSDGAVALAAPPQSAQAGSGGPAHGTGYYATVTGAVAAALLLAAGAIRLLRRRR</sequence>
<keyword evidence="9" id="KW-0472">Membrane</keyword>
<feature type="domain" description="Peptidase S11 D-alanyl-D-alanine carboxypeptidase A N-terminal" evidence="11">
    <location>
        <begin position="114"/>
        <end position="265"/>
    </location>
</feature>
<dbReference type="Proteomes" id="UP001500839">
    <property type="component" value="Unassembled WGS sequence"/>
</dbReference>
<keyword evidence="9" id="KW-0812">Transmembrane</keyword>
<dbReference type="InterPro" id="IPR018044">
    <property type="entry name" value="Peptidase_S11"/>
</dbReference>
<protein>
    <recommendedName>
        <fullName evidence="11">Peptidase S11 D-alanyl-D-alanine carboxypeptidase A N-terminal domain-containing protein</fullName>
    </recommendedName>
</protein>
<keyword evidence="2 10" id="KW-0732">Signal</keyword>
<gene>
    <name evidence="12" type="ORF">GCM10023353_09730</name>
</gene>
<proteinExistence type="inferred from homology"/>
<feature type="transmembrane region" description="Helical" evidence="9">
    <location>
        <begin position="479"/>
        <end position="501"/>
    </location>
</feature>
<keyword evidence="5" id="KW-0573">Peptidoglycan synthesis</keyword>
<dbReference type="InterPro" id="IPR012338">
    <property type="entry name" value="Beta-lactam/transpept-like"/>
</dbReference>
<dbReference type="RefSeq" id="WP_345602160.1">
    <property type="nucleotide sequence ID" value="NZ_BAABKQ010000001.1"/>
</dbReference>
<evidence type="ECO:0000256" key="7">
    <source>
        <dbReference type="RuleBase" id="RU004016"/>
    </source>
</evidence>
<feature type="compositionally biased region" description="Pro residues" evidence="8">
    <location>
        <begin position="82"/>
        <end position="91"/>
    </location>
</feature>
<keyword evidence="13" id="KW-1185">Reference proteome</keyword>
<feature type="region of interest" description="Disordered" evidence="8">
    <location>
        <begin position="54"/>
        <end position="114"/>
    </location>
</feature>
<evidence type="ECO:0000256" key="1">
    <source>
        <dbReference type="ARBA" id="ARBA00007164"/>
    </source>
</evidence>
<comment type="caution">
    <text evidence="12">The sequence shown here is derived from an EMBL/GenBank/DDBJ whole genome shotgun (WGS) entry which is preliminary data.</text>
</comment>